<feature type="binding site" evidence="3">
    <location>
        <position position="98"/>
    </location>
    <ligand>
        <name>5-phospho-alpha-D-ribose 1-diphosphate</name>
        <dbReference type="ChEBI" id="CHEBI:58017"/>
    </ligand>
</feature>
<keyword evidence="7" id="KW-1185">Reference proteome</keyword>
<dbReference type="Pfam" id="PF02885">
    <property type="entry name" value="Glycos_trans_3N"/>
    <property type="match status" value="1"/>
</dbReference>
<dbReference type="PANTHER" id="PTHR43285">
    <property type="entry name" value="ANTHRANILATE PHOSPHORIBOSYLTRANSFERASE"/>
    <property type="match status" value="1"/>
</dbReference>
<comment type="pathway">
    <text evidence="3">Amino-acid biosynthesis; L-tryptophan biosynthesis; L-tryptophan from chorismate: step 2/5.</text>
</comment>
<evidence type="ECO:0000313" key="6">
    <source>
        <dbReference type="EMBL" id="QTA87645.1"/>
    </source>
</evidence>
<dbReference type="InterPro" id="IPR035902">
    <property type="entry name" value="Nuc_phospho_transferase"/>
</dbReference>
<evidence type="ECO:0000259" key="5">
    <source>
        <dbReference type="Pfam" id="PF02885"/>
    </source>
</evidence>
<gene>
    <name evidence="6" type="primary">trpD1</name>
    <name evidence="3" type="synonym">trpD</name>
    <name evidence="6" type="ORF">dnm_036790</name>
</gene>
<sequence>MSLENQLREFGHQICSVAAGQYLSREETCDAYRQIILNEQPELQQGAFLMAHIARGPSIEELSGAWDALDRYDTAKIKIHADGPVCDIVGTGSDPVKTVNCSTPASFIAASYGLPVAKKGARLVTGVSGASDILEILGIDLNAPLSQAEKCLETHGICYLPGEAFLKSGWARLIRSMRFTSAFNIIGPLTRPCEQTNCIVIGAYSPEVCDQLIAVLREIGMPSALAPFGMAEGIEKDQGMDEFSLAGPTRVVELKHGAVETYEVTPRDFGLKTVDISKIASSHSAQENARRVLDVLTGKYDTPEADFFCMNAGAALYVSGFAENYAKGTQMAKESLASGKAYEKLICLKEMQG</sequence>
<dbReference type="AlphaFoldDB" id="A0A975GNC9"/>
<name>A0A975GNC9_9BACT</name>
<dbReference type="SUPFAM" id="SSF47648">
    <property type="entry name" value="Nucleoside phosphorylase/phosphoribosyltransferase N-terminal domain"/>
    <property type="match status" value="1"/>
</dbReference>
<evidence type="ECO:0000256" key="3">
    <source>
        <dbReference type="HAMAP-Rule" id="MF_00211"/>
    </source>
</evidence>
<keyword evidence="3" id="KW-0822">Tryptophan biosynthesis</keyword>
<feature type="binding site" evidence="3">
    <location>
        <position position="130"/>
    </location>
    <ligand>
        <name>5-phospho-alpha-D-ribose 1-diphosphate</name>
        <dbReference type="ChEBI" id="CHEBI:58017"/>
    </ligand>
</feature>
<evidence type="ECO:0000259" key="4">
    <source>
        <dbReference type="Pfam" id="PF00591"/>
    </source>
</evidence>
<comment type="function">
    <text evidence="3">Catalyzes the transfer of the phosphoribosyl group of 5-phosphorylribose-1-pyrophosphate (PRPP) to anthranilate to yield N-(5'-phosphoribosyl)-anthranilate (PRA).</text>
</comment>
<feature type="binding site" evidence="3">
    <location>
        <begin position="118"/>
        <end position="126"/>
    </location>
    <ligand>
        <name>5-phospho-alpha-D-ribose 1-diphosphate</name>
        <dbReference type="ChEBI" id="CHEBI:58017"/>
    </ligand>
</feature>
<dbReference type="EMBL" id="CP061800">
    <property type="protein sequence ID" value="QTA87645.1"/>
    <property type="molecule type" value="Genomic_DNA"/>
</dbReference>
<comment type="catalytic activity">
    <reaction evidence="3">
        <text>N-(5-phospho-beta-D-ribosyl)anthranilate + diphosphate = 5-phospho-alpha-D-ribose 1-diphosphate + anthranilate</text>
        <dbReference type="Rhea" id="RHEA:11768"/>
        <dbReference type="ChEBI" id="CHEBI:16567"/>
        <dbReference type="ChEBI" id="CHEBI:18277"/>
        <dbReference type="ChEBI" id="CHEBI:33019"/>
        <dbReference type="ChEBI" id="CHEBI:58017"/>
        <dbReference type="EC" id="2.4.2.18"/>
    </reaction>
</comment>
<dbReference type="NCBIfam" id="TIGR01245">
    <property type="entry name" value="trpD"/>
    <property type="match status" value="1"/>
</dbReference>
<protein>
    <recommendedName>
        <fullName evidence="3">Anthranilate phosphoribosyltransferase</fullName>
        <ecNumber evidence="3">2.4.2.18</ecNumber>
    </recommendedName>
</protein>
<feature type="domain" description="Glycosyl transferase family 3" evidence="4">
    <location>
        <begin position="84"/>
        <end position="342"/>
    </location>
</feature>
<dbReference type="PANTHER" id="PTHR43285:SF2">
    <property type="entry name" value="ANTHRANILATE PHOSPHORIBOSYLTRANSFERASE"/>
    <property type="match status" value="1"/>
</dbReference>
<evidence type="ECO:0000256" key="1">
    <source>
        <dbReference type="ARBA" id="ARBA00022676"/>
    </source>
</evidence>
<feature type="domain" description="Glycosyl transferase family 3 N-terminal" evidence="5">
    <location>
        <begin position="17"/>
        <end position="69"/>
    </location>
</feature>
<reference evidence="6" key="1">
    <citation type="journal article" date="2021" name="Microb. Physiol.">
        <title>Proteogenomic Insights into the Physiology of Marine, Sulfate-Reducing, Filamentous Desulfonema limicola and Desulfonema magnum.</title>
        <authorList>
            <person name="Schnaars V."/>
            <person name="Wohlbrand L."/>
            <person name="Scheve S."/>
            <person name="Hinrichs C."/>
            <person name="Reinhardt R."/>
            <person name="Rabus R."/>
        </authorList>
    </citation>
    <scope>NUCLEOTIDE SEQUENCE</scope>
    <source>
        <strain evidence="6">4be13</strain>
    </source>
</reference>
<dbReference type="RefSeq" id="WP_207682751.1">
    <property type="nucleotide sequence ID" value="NZ_CP061800.1"/>
</dbReference>
<dbReference type="InterPro" id="IPR036320">
    <property type="entry name" value="Glycosyl_Trfase_fam3_N_dom_sf"/>
</dbReference>
<dbReference type="GO" id="GO:0000287">
    <property type="term" value="F:magnesium ion binding"/>
    <property type="evidence" value="ECO:0007669"/>
    <property type="project" value="UniProtKB-UniRule"/>
</dbReference>
<keyword evidence="3" id="KW-0479">Metal-binding</keyword>
<dbReference type="GO" id="GO:0005829">
    <property type="term" value="C:cytosol"/>
    <property type="evidence" value="ECO:0007669"/>
    <property type="project" value="TreeGrafter"/>
</dbReference>
<comment type="cofactor">
    <cofactor evidence="3">
        <name>Mg(2+)</name>
        <dbReference type="ChEBI" id="CHEBI:18420"/>
    </cofactor>
    <text evidence="3">Binds 2 magnesium ions per monomer.</text>
</comment>
<feature type="binding site" evidence="3">
    <location>
        <position position="241"/>
    </location>
    <ligand>
        <name>Mg(2+)</name>
        <dbReference type="ChEBI" id="CHEBI:18420"/>
        <label>2</label>
    </ligand>
</feature>
<feature type="binding site" evidence="3">
    <location>
        <position position="102"/>
    </location>
    <ligand>
        <name>Mg(2+)</name>
        <dbReference type="ChEBI" id="CHEBI:18420"/>
        <label>1</label>
    </ligand>
</feature>
<dbReference type="InterPro" id="IPR005940">
    <property type="entry name" value="Anthranilate_Pribosyl_Tfrase"/>
</dbReference>
<dbReference type="EC" id="2.4.2.18" evidence="3"/>
<dbReference type="Gene3D" id="1.20.970.10">
    <property type="entry name" value="Transferase, Pyrimidine Nucleoside Phosphorylase, Chain C"/>
    <property type="match status" value="1"/>
</dbReference>
<feature type="binding site" evidence="3">
    <location>
        <position position="242"/>
    </location>
    <ligand>
        <name>Mg(2+)</name>
        <dbReference type="ChEBI" id="CHEBI:18420"/>
        <label>1</label>
    </ligand>
</feature>
<dbReference type="SUPFAM" id="SSF52418">
    <property type="entry name" value="Nucleoside phosphorylase/phosphoribosyltransferase catalytic domain"/>
    <property type="match status" value="1"/>
</dbReference>
<evidence type="ECO:0000256" key="2">
    <source>
        <dbReference type="ARBA" id="ARBA00022679"/>
    </source>
</evidence>
<organism evidence="6 7">
    <name type="scientific">Desulfonema magnum</name>
    <dbReference type="NCBI Taxonomy" id="45655"/>
    <lineage>
        <taxon>Bacteria</taxon>
        <taxon>Pseudomonadati</taxon>
        <taxon>Thermodesulfobacteriota</taxon>
        <taxon>Desulfobacteria</taxon>
        <taxon>Desulfobacterales</taxon>
        <taxon>Desulfococcaceae</taxon>
        <taxon>Desulfonema</taxon>
    </lineage>
</organism>
<comment type="subunit">
    <text evidence="3">Homodimer.</text>
</comment>
<dbReference type="HAMAP" id="MF_00211">
    <property type="entry name" value="TrpD"/>
    <property type="match status" value="1"/>
</dbReference>
<dbReference type="InterPro" id="IPR000312">
    <property type="entry name" value="Glycosyl_Trfase_fam3"/>
</dbReference>
<dbReference type="KEGG" id="dmm:dnm_036790"/>
<comment type="similarity">
    <text evidence="3">Belongs to the anthranilate phosphoribosyltransferase family.</text>
</comment>
<evidence type="ECO:0000313" key="7">
    <source>
        <dbReference type="Proteomes" id="UP000663722"/>
    </source>
</evidence>
<dbReference type="Proteomes" id="UP000663722">
    <property type="component" value="Chromosome"/>
</dbReference>
<feature type="binding site" evidence="3">
    <location>
        <position position="90"/>
    </location>
    <ligand>
        <name>5-phospho-alpha-D-ribose 1-diphosphate</name>
        <dbReference type="ChEBI" id="CHEBI:58017"/>
    </ligand>
</feature>
<keyword evidence="3" id="KW-0057">Aromatic amino acid biosynthesis</keyword>
<dbReference type="Gene3D" id="3.40.1030.10">
    <property type="entry name" value="Nucleoside phosphorylase/phosphoribosyltransferase catalytic domain"/>
    <property type="match status" value="1"/>
</dbReference>
<feature type="binding site" evidence="3">
    <location>
        <position position="90"/>
    </location>
    <ligand>
        <name>anthranilate</name>
        <dbReference type="ChEBI" id="CHEBI:16567"/>
        <label>1</label>
    </ligand>
</feature>
<keyword evidence="2 3" id="KW-0808">Transferase</keyword>
<feature type="binding site" evidence="3">
    <location>
        <begin position="100"/>
        <end position="103"/>
    </location>
    <ligand>
        <name>5-phospho-alpha-D-ribose 1-diphosphate</name>
        <dbReference type="ChEBI" id="CHEBI:58017"/>
    </ligand>
</feature>
<keyword evidence="1 3" id="KW-0328">Glycosyltransferase</keyword>
<dbReference type="Pfam" id="PF00591">
    <property type="entry name" value="Glycos_transf_3"/>
    <property type="match status" value="1"/>
</dbReference>
<dbReference type="InterPro" id="IPR017459">
    <property type="entry name" value="Glycosyl_Trfase_fam3_N_dom"/>
</dbReference>
<accession>A0A975GNC9</accession>
<feature type="binding site" evidence="3">
    <location>
        <position position="242"/>
    </location>
    <ligand>
        <name>Mg(2+)</name>
        <dbReference type="ChEBI" id="CHEBI:18420"/>
        <label>2</label>
    </ligand>
</feature>
<keyword evidence="3" id="KW-0460">Magnesium</keyword>
<proteinExistence type="inferred from homology"/>
<keyword evidence="3" id="KW-0028">Amino-acid biosynthesis</keyword>
<dbReference type="GO" id="GO:0004048">
    <property type="term" value="F:anthranilate phosphoribosyltransferase activity"/>
    <property type="evidence" value="ECO:0007669"/>
    <property type="project" value="UniProtKB-UniRule"/>
</dbReference>
<comment type="caution">
    <text evidence="3">Lacks conserved residue(s) required for the propagation of feature annotation.</text>
</comment>
<dbReference type="GO" id="GO:0000162">
    <property type="term" value="P:L-tryptophan biosynthetic process"/>
    <property type="evidence" value="ECO:0007669"/>
    <property type="project" value="UniProtKB-UniRule"/>
</dbReference>